<gene>
    <name evidence="1" type="ORF">GARC_2451</name>
</gene>
<name>K6YML9_9ALTE</name>
<reference evidence="1 2" key="1">
    <citation type="journal article" date="2017" name="Antonie Van Leeuwenhoek">
        <title>Rhizobium rhizosphaerae sp. nov., a novel species isolated from rice rhizosphere.</title>
        <authorList>
            <person name="Zhao J.J."/>
            <person name="Zhang J."/>
            <person name="Zhang R.J."/>
            <person name="Zhang C.W."/>
            <person name="Yin H.Q."/>
            <person name="Zhang X.X."/>
        </authorList>
    </citation>
    <scope>NUCLEOTIDE SEQUENCE [LARGE SCALE GENOMIC DNA]</scope>
    <source>
        <strain evidence="1 2">BSs20135</strain>
    </source>
</reference>
<proteinExistence type="predicted"/>
<evidence type="ECO:0000313" key="1">
    <source>
        <dbReference type="EMBL" id="GAC19417.1"/>
    </source>
</evidence>
<evidence type="ECO:0000313" key="2">
    <source>
        <dbReference type="Proteomes" id="UP000006327"/>
    </source>
</evidence>
<comment type="caution">
    <text evidence="1">The sequence shown here is derived from an EMBL/GenBank/DDBJ whole genome shotgun (WGS) entry which is preliminary data.</text>
</comment>
<dbReference type="Proteomes" id="UP000006327">
    <property type="component" value="Unassembled WGS sequence"/>
</dbReference>
<protein>
    <recommendedName>
        <fullName evidence="3">HigA2-like helix-turn-helix domain-containing protein</fullName>
    </recommendedName>
</protein>
<sequence>MPPEHNNILKAVSDSPEQEIIDKQCSDLMTIIHEKLDLKAAPIKNVVQTLGVTPSQARKLVKGDITNFTIFELQTFLKRI</sequence>
<organism evidence="1 2">
    <name type="scientific">Paraglaciecola arctica BSs20135</name>
    <dbReference type="NCBI Taxonomy" id="493475"/>
    <lineage>
        <taxon>Bacteria</taxon>
        <taxon>Pseudomonadati</taxon>
        <taxon>Pseudomonadota</taxon>
        <taxon>Gammaproteobacteria</taxon>
        <taxon>Alteromonadales</taxon>
        <taxon>Alteromonadaceae</taxon>
        <taxon>Paraglaciecola</taxon>
    </lineage>
</organism>
<accession>K6YML9</accession>
<dbReference type="RefSeq" id="WP_007620220.1">
    <property type="nucleotide sequence ID" value="NZ_BAEO01000031.1"/>
</dbReference>
<dbReference type="EMBL" id="BAEO01000031">
    <property type="protein sequence ID" value="GAC19417.1"/>
    <property type="molecule type" value="Genomic_DNA"/>
</dbReference>
<keyword evidence="2" id="KW-1185">Reference proteome</keyword>
<dbReference type="AlphaFoldDB" id="K6YML9"/>
<evidence type="ECO:0008006" key="3">
    <source>
        <dbReference type="Google" id="ProtNLM"/>
    </source>
</evidence>